<feature type="transmembrane region" description="Helical" evidence="8">
    <location>
        <begin position="101"/>
        <end position="122"/>
    </location>
</feature>
<dbReference type="OrthoDB" id="108054at2"/>
<evidence type="ECO:0000256" key="2">
    <source>
        <dbReference type="ARBA" id="ARBA00022475"/>
    </source>
</evidence>
<evidence type="ECO:0000313" key="11">
    <source>
        <dbReference type="Proteomes" id="UP000321903"/>
    </source>
</evidence>
<evidence type="ECO:0000256" key="7">
    <source>
        <dbReference type="ARBA" id="ARBA00023136"/>
    </source>
</evidence>
<comment type="caution">
    <text evidence="10">The sequence shown here is derived from an EMBL/GenBank/DDBJ whole genome shotgun (WGS) entry which is preliminary data.</text>
</comment>
<keyword evidence="3" id="KW-0328">Glycosyltransferase</keyword>
<dbReference type="AlphaFoldDB" id="A0A5C7A3D8"/>
<dbReference type="PANTHER" id="PTHR33908">
    <property type="entry name" value="MANNOSYLTRANSFERASE YKCB-RELATED"/>
    <property type="match status" value="1"/>
</dbReference>
<name>A0A5C7A3D8_9GAMM</name>
<gene>
    <name evidence="10" type="ORF">ES754_02850</name>
</gene>
<feature type="transmembrane region" description="Helical" evidence="8">
    <location>
        <begin position="184"/>
        <end position="214"/>
    </location>
</feature>
<feature type="transmembrane region" description="Helical" evidence="8">
    <location>
        <begin position="129"/>
        <end position="150"/>
    </location>
</feature>
<dbReference type="GO" id="GO:0009103">
    <property type="term" value="P:lipopolysaccharide biosynthetic process"/>
    <property type="evidence" value="ECO:0007669"/>
    <property type="project" value="UniProtKB-ARBA"/>
</dbReference>
<feature type="transmembrane region" description="Helical" evidence="8">
    <location>
        <begin position="273"/>
        <end position="295"/>
    </location>
</feature>
<feature type="transmembrane region" description="Helical" evidence="8">
    <location>
        <begin position="226"/>
        <end position="246"/>
    </location>
</feature>
<dbReference type="Proteomes" id="UP000321903">
    <property type="component" value="Unassembled WGS sequence"/>
</dbReference>
<evidence type="ECO:0000256" key="3">
    <source>
        <dbReference type="ARBA" id="ARBA00022676"/>
    </source>
</evidence>
<feature type="transmembrane region" description="Helical" evidence="8">
    <location>
        <begin position="375"/>
        <end position="392"/>
    </location>
</feature>
<keyword evidence="5 8" id="KW-0812">Transmembrane</keyword>
<evidence type="ECO:0000256" key="5">
    <source>
        <dbReference type="ARBA" id="ARBA00022692"/>
    </source>
</evidence>
<keyword evidence="2" id="KW-1003">Cell membrane</keyword>
<dbReference type="PANTHER" id="PTHR33908:SF9">
    <property type="entry name" value="BLL5595 PROTEIN"/>
    <property type="match status" value="1"/>
</dbReference>
<protein>
    <submittedName>
        <fullName evidence="10">4-amino-4-deoxy-L-arabinose transferase</fullName>
    </submittedName>
</protein>
<dbReference type="Pfam" id="PF13231">
    <property type="entry name" value="PMT_2"/>
    <property type="match status" value="1"/>
</dbReference>
<feature type="transmembrane region" description="Helical" evidence="8">
    <location>
        <begin position="345"/>
        <end position="363"/>
    </location>
</feature>
<proteinExistence type="predicted"/>
<organism evidence="10 11">
    <name type="scientific">Psychrobacter frigidicola</name>
    <dbReference type="NCBI Taxonomy" id="45611"/>
    <lineage>
        <taxon>Bacteria</taxon>
        <taxon>Pseudomonadati</taxon>
        <taxon>Pseudomonadota</taxon>
        <taxon>Gammaproteobacteria</taxon>
        <taxon>Moraxellales</taxon>
        <taxon>Moraxellaceae</taxon>
        <taxon>Psychrobacter</taxon>
    </lineage>
</organism>
<evidence type="ECO:0000256" key="8">
    <source>
        <dbReference type="SAM" id="Phobius"/>
    </source>
</evidence>
<evidence type="ECO:0000313" key="10">
    <source>
        <dbReference type="EMBL" id="TXD97911.1"/>
    </source>
</evidence>
<dbReference type="GO" id="GO:0005886">
    <property type="term" value="C:plasma membrane"/>
    <property type="evidence" value="ECO:0007669"/>
    <property type="project" value="UniProtKB-SubCell"/>
</dbReference>
<keyword evidence="7 8" id="KW-0472">Membrane</keyword>
<reference evidence="10 11" key="1">
    <citation type="submission" date="2019-08" db="EMBL/GenBank/DDBJ databases">
        <title>Genome sequence of Psychrobacter frigidicola ACAM304 (type strain).</title>
        <authorList>
            <person name="Bowman J.P."/>
        </authorList>
    </citation>
    <scope>NUCLEOTIDE SEQUENCE [LARGE SCALE GENOMIC DNA]</scope>
    <source>
        <strain evidence="10 11">ACAM 304</strain>
    </source>
</reference>
<keyword evidence="11" id="KW-1185">Reference proteome</keyword>
<evidence type="ECO:0000256" key="4">
    <source>
        <dbReference type="ARBA" id="ARBA00022679"/>
    </source>
</evidence>
<comment type="subcellular location">
    <subcellularLocation>
        <location evidence="1">Cell membrane</location>
        <topology evidence="1">Multi-pass membrane protein</topology>
    </subcellularLocation>
</comment>
<keyword evidence="4 10" id="KW-0808">Transferase</keyword>
<dbReference type="InterPro" id="IPR038731">
    <property type="entry name" value="RgtA/B/C-like"/>
</dbReference>
<feature type="domain" description="Glycosyltransferase RgtA/B/C/D-like" evidence="9">
    <location>
        <begin position="86"/>
        <end position="243"/>
    </location>
</feature>
<evidence type="ECO:0000259" key="9">
    <source>
        <dbReference type="Pfam" id="PF13231"/>
    </source>
</evidence>
<accession>A0A5C7A3D8</accession>
<evidence type="ECO:0000256" key="1">
    <source>
        <dbReference type="ARBA" id="ARBA00004651"/>
    </source>
</evidence>
<evidence type="ECO:0000256" key="6">
    <source>
        <dbReference type="ARBA" id="ARBA00022989"/>
    </source>
</evidence>
<feature type="transmembrane region" description="Helical" evidence="8">
    <location>
        <begin position="43"/>
        <end position="62"/>
    </location>
</feature>
<dbReference type="GO" id="GO:0016763">
    <property type="term" value="F:pentosyltransferase activity"/>
    <property type="evidence" value="ECO:0007669"/>
    <property type="project" value="TreeGrafter"/>
</dbReference>
<keyword evidence="6 8" id="KW-1133">Transmembrane helix</keyword>
<dbReference type="InterPro" id="IPR050297">
    <property type="entry name" value="LipidA_mod_glycosyltrf_83"/>
</dbReference>
<dbReference type="RefSeq" id="WP_147221863.1">
    <property type="nucleotide sequence ID" value="NZ_CAJGYY010000001.1"/>
</dbReference>
<feature type="transmembrane region" description="Helical" evidence="8">
    <location>
        <begin position="316"/>
        <end position="339"/>
    </location>
</feature>
<sequence>MTPSFNNKPASQTKLQVDSFTKSANNGNNNLGNNESEQRQWRWFGLFLLAYFVIWSIAPAFLASSVPLDVSEGINWGSEWQWGYYKHPPLSSWVLYSFYKLFGHIGPYLLSQLYVLLTLFLVYQLGKKIWSPATALLGSTLTLAVIYYSYPSLEFNHNVAQFPIWAGLYFVFYQALTRNKLTDWLLLGVIGGLGMLTKYSVIFLLLPMAIFLLLPKQWPLLKQPQPWIAAFVMLAVFAPHLYWLVIHDWLPLGYANGRSHDVGEAASSISRHFSWVSFLAAQVIAHIPLILMLALNRKRLFGVSAYKHSLPAGASILWYLWAAPIAVLVVLSLVFGIGLRDMWGMPMWALSGLLAASFIVPALQALTVIKLRRALAIWLTLATALMIVYVGFGDKIRHKPSRMHWPEQALTTQATDTWNELSSCPLDSVSGDRWLGALVAMNKDFPSQMISGPASHSPWMSTERLQQQGTLVMSQDEGDDIVLPLLDELTVVNSSSNTNKVDITNKNKSTADALVVQKGQWQLAWPDPKAKEPLTVNWIAYIPSSCIN</sequence>
<dbReference type="EMBL" id="VORZ01000001">
    <property type="protein sequence ID" value="TXD97911.1"/>
    <property type="molecule type" value="Genomic_DNA"/>
</dbReference>